<feature type="region of interest" description="Disordered" evidence="1">
    <location>
        <begin position="1"/>
        <end position="143"/>
    </location>
</feature>
<sequence>MNSFQAPRRSTSTSSHSSDNSVFPAHTRPRLHPSLPDRPQSFTTSPTSALSLNAPMSFPIPQSHPKSRPEPEDGELEPEEGQVDETLPPESHNDDTSDIASTPPSTPRITPASAKPIPKETAPPKLSLPKKPSAPSSPPFTPENLHLTAEQLWEAKVLILDLLGWGVPPTYMVDCGLTKEIIYTVFTELNLRLPENLDLSGLKKSP</sequence>
<feature type="compositionally biased region" description="Acidic residues" evidence="1">
    <location>
        <begin position="72"/>
        <end position="83"/>
    </location>
</feature>
<evidence type="ECO:0000313" key="2">
    <source>
        <dbReference type="EMBL" id="KZS96060.1"/>
    </source>
</evidence>
<dbReference type="OrthoDB" id="3270652at2759"/>
<name>A0A164XK49_9AGAM</name>
<evidence type="ECO:0000313" key="3">
    <source>
        <dbReference type="Proteomes" id="UP000076722"/>
    </source>
</evidence>
<protein>
    <submittedName>
        <fullName evidence="2">Uncharacterized protein</fullName>
    </submittedName>
</protein>
<gene>
    <name evidence="2" type="ORF">SISNIDRAFT_548170</name>
</gene>
<dbReference type="AlphaFoldDB" id="A0A164XK49"/>
<dbReference type="STRING" id="1314777.A0A164XK49"/>
<dbReference type="Proteomes" id="UP000076722">
    <property type="component" value="Unassembled WGS sequence"/>
</dbReference>
<organism evidence="2 3">
    <name type="scientific">Sistotremastrum niveocremeum HHB9708</name>
    <dbReference type="NCBI Taxonomy" id="1314777"/>
    <lineage>
        <taxon>Eukaryota</taxon>
        <taxon>Fungi</taxon>
        <taxon>Dikarya</taxon>
        <taxon>Basidiomycota</taxon>
        <taxon>Agaricomycotina</taxon>
        <taxon>Agaricomycetes</taxon>
        <taxon>Sistotremastrales</taxon>
        <taxon>Sistotremastraceae</taxon>
        <taxon>Sertulicium</taxon>
        <taxon>Sertulicium niveocremeum</taxon>
    </lineage>
</organism>
<proteinExistence type="predicted"/>
<feature type="compositionally biased region" description="Polar residues" evidence="1">
    <location>
        <begin position="40"/>
        <end position="51"/>
    </location>
</feature>
<evidence type="ECO:0000256" key="1">
    <source>
        <dbReference type="SAM" id="MobiDB-lite"/>
    </source>
</evidence>
<accession>A0A164XK49</accession>
<dbReference type="EMBL" id="KV419400">
    <property type="protein sequence ID" value="KZS96060.1"/>
    <property type="molecule type" value="Genomic_DNA"/>
</dbReference>
<feature type="compositionally biased region" description="Low complexity" evidence="1">
    <location>
        <begin position="123"/>
        <end position="134"/>
    </location>
</feature>
<reference evidence="2 3" key="1">
    <citation type="journal article" date="2016" name="Mol. Biol. Evol.">
        <title>Comparative Genomics of Early-Diverging Mushroom-Forming Fungi Provides Insights into the Origins of Lignocellulose Decay Capabilities.</title>
        <authorList>
            <person name="Nagy L.G."/>
            <person name="Riley R."/>
            <person name="Tritt A."/>
            <person name="Adam C."/>
            <person name="Daum C."/>
            <person name="Floudas D."/>
            <person name="Sun H."/>
            <person name="Yadav J.S."/>
            <person name="Pangilinan J."/>
            <person name="Larsson K.H."/>
            <person name="Matsuura K."/>
            <person name="Barry K."/>
            <person name="Labutti K."/>
            <person name="Kuo R."/>
            <person name="Ohm R.A."/>
            <person name="Bhattacharya S.S."/>
            <person name="Shirouzu T."/>
            <person name="Yoshinaga Y."/>
            <person name="Martin F.M."/>
            <person name="Grigoriev I.V."/>
            <person name="Hibbett D.S."/>
        </authorList>
    </citation>
    <scope>NUCLEOTIDE SEQUENCE [LARGE SCALE GENOMIC DNA]</scope>
    <source>
        <strain evidence="2 3">HHB9708</strain>
    </source>
</reference>
<keyword evidence="3" id="KW-1185">Reference proteome</keyword>